<dbReference type="EMBL" id="RCMV01000419">
    <property type="protein sequence ID" value="KAG3217483.1"/>
    <property type="molecule type" value="Genomic_DNA"/>
</dbReference>
<proteinExistence type="predicted"/>
<gene>
    <name evidence="1" type="ORF">PC129_g11689</name>
</gene>
<name>A0A8T1HZ86_9STRA</name>
<reference evidence="1" key="1">
    <citation type="submission" date="2018-05" db="EMBL/GenBank/DDBJ databases">
        <title>Effector identification in a new, highly contiguous assembly of the strawberry crown rot pathogen Phytophthora cactorum.</title>
        <authorList>
            <person name="Armitage A.D."/>
            <person name="Nellist C.F."/>
            <person name="Bates H."/>
            <person name="Vickerstaff R.J."/>
            <person name="Harrison R.J."/>
        </authorList>
    </citation>
    <scope>NUCLEOTIDE SEQUENCE</scope>
    <source>
        <strain evidence="1">P421</strain>
    </source>
</reference>
<organism evidence="1 2">
    <name type="scientific">Phytophthora cactorum</name>
    <dbReference type="NCBI Taxonomy" id="29920"/>
    <lineage>
        <taxon>Eukaryota</taxon>
        <taxon>Sar</taxon>
        <taxon>Stramenopiles</taxon>
        <taxon>Oomycota</taxon>
        <taxon>Peronosporomycetes</taxon>
        <taxon>Peronosporales</taxon>
        <taxon>Peronosporaceae</taxon>
        <taxon>Phytophthora</taxon>
    </lineage>
</organism>
<dbReference type="Proteomes" id="UP000760860">
    <property type="component" value="Unassembled WGS sequence"/>
</dbReference>
<dbReference type="AlphaFoldDB" id="A0A8T1HZ86"/>
<sequence>TAALRPRDLIRHSKQHNDSSRFCRDEVTKSELVFISVLKSRTE</sequence>
<protein>
    <submittedName>
        <fullName evidence="1">Uncharacterized protein</fullName>
    </submittedName>
</protein>
<feature type="non-terminal residue" evidence="1">
    <location>
        <position position="1"/>
    </location>
</feature>
<evidence type="ECO:0000313" key="2">
    <source>
        <dbReference type="Proteomes" id="UP000760860"/>
    </source>
</evidence>
<accession>A0A8T1HZ86</accession>
<evidence type="ECO:0000313" key="1">
    <source>
        <dbReference type="EMBL" id="KAG3217483.1"/>
    </source>
</evidence>
<comment type="caution">
    <text evidence="1">The sequence shown here is derived from an EMBL/GenBank/DDBJ whole genome shotgun (WGS) entry which is preliminary data.</text>
</comment>